<reference evidence="12 13" key="1">
    <citation type="submission" date="2019-02" db="EMBL/GenBank/DDBJ databases">
        <title>Investigation of anaerobic lignin degradation for improved lignocellulosic biofuels.</title>
        <authorList>
            <person name="Deangelis K."/>
        </authorList>
    </citation>
    <scope>NUCLEOTIDE SEQUENCE [LARGE SCALE GENOMIC DNA]</scope>
    <source>
        <strain evidence="12 13">159R</strain>
    </source>
</reference>
<evidence type="ECO:0000256" key="2">
    <source>
        <dbReference type="ARBA" id="ARBA00002704"/>
    </source>
</evidence>
<evidence type="ECO:0000313" key="13">
    <source>
        <dbReference type="Proteomes" id="UP000294555"/>
    </source>
</evidence>
<proteinExistence type="inferred from homology"/>
<dbReference type="RefSeq" id="WP_132928024.1">
    <property type="nucleotide sequence ID" value="NZ_SJOI01000001.1"/>
</dbReference>
<dbReference type="InterPro" id="IPR023416">
    <property type="entry name" value="Transthyretin/HIU_hydrolase_d"/>
</dbReference>
<feature type="binding site" evidence="9">
    <location>
        <position position="108"/>
    </location>
    <ligand>
        <name>substrate</name>
    </ligand>
</feature>
<dbReference type="NCBIfam" id="TIGR02962">
    <property type="entry name" value="hdxy_isourate"/>
    <property type="match status" value="1"/>
</dbReference>
<accession>A0A4R1NPM9</accession>
<protein>
    <recommendedName>
        <fullName evidence="6 10">5-hydroxyisourate hydrolase</fullName>
        <shortName evidence="10">HIU hydrolase</shortName>
        <shortName evidence="10">HIUHase</shortName>
        <ecNumber evidence="5 10">3.5.2.17</ecNumber>
    </recommendedName>
</protein>
<dbReference type="Pfam" id="PF00576">
    <property type="entry name" value="Transthyretin"/>
    <property type="match status" value="1"/>
</dbReference>
<dbReference type="EMBL" id="SJOI01000001">
    <property type="protein sequence ID" value="TCL06686.1"/>
    <property type="molecule type" value="Genomic_DNA"/>
</dbReference>
<feature type="binding site" evidence="9">
    <location>
        <position position="45"/>
    </location>
    <ligand>
        <name>substrate</name>
    </ligand>
</feature>
<dbReference type="PANTHER" id="PTHR10395">
    <property type="entry name" value="URICASE AND TRANSTHYRETIN-RELATED"/>
    <property type="match status" value="1"/>
</dbReference>
<sequence>MGIITSHVLDTSLGKPATGMEMALELQRDGDWVRLSGGITGADGRLNGLTPEGVPPGHYRLSAGVGAYFAAGGRSTLYGCAVIDFYLAEGDEHLHLPLLVSPYGWSTYRGN</sequence>
<dbReference type="InterPro" id="IPR000895">
    <property type="entry name" value="Transthyretin/HIU_hydrolase"/>
</dbReference>
<comment type="caution">
    <text evidence="12">The sequence shown here is derived from an EMBL/GenBank/DDBJ whole genome shotgun (WGS) entry which is preliminary data.</text>
</comment>
<dbReference type="GO" id="GO:0006144">
    <property type="term" value="P:purine nucleobase metabolic process"/>
    <property type="evidence" value="ECO:0007669"/>
    <property type="project" value="UniProtKB-KW"/>
</dbReference>
<keyword evidence="13" id="KW-1185">Reference proteome</keyword>
<comment type="function">
    <text evidence="2">Catalyzes the hydrolysis of 5-hydroxyisourate (HIU) to 2-oxo-4-hydroxy-4-carboxy-5-ureidoimidazoline (OHCU).</text>
</comment>
<evidence type="ECO:0000256" key="4">
    <source>
        <dbReference type="ARBA" id="ARBA00011881"/>
    </source>
</evidence>
<name>A0A4R1NPM9_9GAMM</name>
<dbReference type="AlphaFoldDB" id="A0A4R1NPM9"/>
<keyword evidence="7 10" id="KW-0659">Purine metabolism</keyword>
<dbReference type="EC" id="3.5.2.17" evidence="5 10"/>
<evidence type="ECO:0000259" key="11">
    <source>
        <dbReference type="Pfam" id="PF00576"/>
    </source>
</evidence>
<dbReference type="Proteomes" id="UP000294555">
    <property type="component" value="Unassembled WGS sequence"/>
</dbReference>
<evidence type="ECO:0000256" key="7">
    <source>
        <dbReference type="ARBA" id="ARBA00022631"/>
    </source>
</evidence>
<comment type="subunit">
    <text evidence="4 10">Homotetramer.</text>
</comment>
<dbReference type="Gene3D" id="2.60.40.180">
    <property type="entry name" value="Transthyretin/hydroxyisourate hydrolase domain"/>
    <property type="match status" value="1"/>
</dbReference>
<evidence type="ECO:0000256" key="6">
    <source>
        <dbReference type="ARBA" id="ARBA00017539"/>
    </source>
</evidence>
<comment type="catalytic activity">
    <reaction evidence="1 10">
        <text>5-hydroxyisourate + H2O = 5-hydroxy-2-oxo-4-ureido-2,5-dihydro-1H-imidazole-5-carboxylate + H(+)</text>
        <dbReference type="Rhea" id="RHEA:23736"/>
        <dbReference type="ChEBI" id="CHEBI:15377"/>
        <dbReference type="ChEBI" id="CHEBI:15378"/>
        <dbReference type="ChEBI" id="CHEBI:18072"/>
        <dbReference type="ChEBI" id="CHEBI:58639"/>
        <dbReference type="EC" id="3.5.2.17"/>
    </reaction>
</comment>
<dbReference type="GO" id="GO:0033971">
    <property type="term" value="F:hydroxyisourate hydrolase activity"/>
    <property type="evidence" value="ECO:0007669"/>
    <property type="project" value="UniProtKB-EC"/>
</dbReference>
<evidence type="ECO:0000256" key="3">
    <source>
        <dbReference type="ARBA" id="ARBA00009850"/>
    </source>
</evidence>
<evidence type="ECO:0000256" key="1">
    <source>
        <dbReference type="ARBA" id="ARBA00001043"/>
    </source>
</evidence>
<dbReference type="InterPro" id="IPR036817">
    <property type="entry name" value="Transthyretin/HIU_hydrolase_sf"/>
</dbReference>
<comment type="similarity">
    <text evidence="3 10">Belongs to the transthyretin family. 5-hydroxyisourate hydrolase subfamily.</text>
</comment>
<keyword evidence="8 10" id="KW-0378">Hydrolase</keyword>
<evidence type="ECO:0000256" key="5">
    <source>
        <dbReference type="ARBA" id="ARBA00012609"/>
    </source>
</evidence>
<dbReference type="CDD" id="cd05822">
    <property type="entry name" value="TLP_HIUase"/>
    <property type="match status" value="1"/>
</dbReference>
<dbReference type="SUPFAM" id="SSF49472">
    <property type="entry name" value="Transthyretin (synonym: prealbumin)"/>
    <property type="match status" value="1"/>
</dbReference>
<dbReference type="OrthoDB" id="9792386at2"/>
<dbReference type="PRINTS" id="PR00189">
    <property type="entry name" value="TRNSTHYRETIN"/>
</dbReference>
<feature type="binding site" evidence="9">
    <location>
        <position position="7"/>
    </location>
    <ligand>
        <name>substrate</name>
    </ligand>
</feature>
<feature type="domain" description="Transthyretin/hydroxyisourate hydrolase" evidence="11">
    <location>
        <begin position="4"/>
        <end position="110"/>
    </location>
</feature>
<evidence type="ECO:0000313" key="12">
    <source>
        <dbReference type="EMBL" id="TCL06686.1"/>
    </source>
</evidence>
<gene>
    <name evidence="12" type="ORF">EZJ58_4970</name>
</gene>
<dbReference type="InterPro" id="IPR014306">
    <property type="entry name" value="Hydroxyisourate_hydrolase"/>
</dbReference>
<evidence type="ECO:0000256" key="9">
    <source>
        <dbReference type="PIRSR" id="PIRSR600895-51"/>
    </source>
</evidence>
<organism evidence="12 13">
    <name type="scientific">Sodalis ligni</name>
    <dbReference type="NCBI Taxonomy" id="2697027"/>
    <lineage>
        <taxon>Bacteria</taxon>
        <taxon>Pseudomonadati</taxon>
        <taxon>Pseudomonadota</taxon>
        <taxon>Gammaproteobacteria</taxon>
        <taxon>Enterobacterales</taxon>
        <taxon>Bruguierivoracaceae</taxon>
        <taxon>Sodalis</taxon>
    </lineage>
</organism>
<dbReference type="PANTHER" id="PTHR10395:SF7">
    <property type="entry name" value="5-HYDROXYISOURATE HYDROLASE"/>
    <property type="match status" value="1"/>
</dbReference>
<evidence type="ECO:0000256" key="8">
    <source>
        <dbReference type="ARBA" id="ARBA00022801"/>
    </source>
</evidence>
<evidence type="ECO:0000256" key="10">
    <source>
        <dbReference type="RuleBase" id="RU361270"/>
    </source>
</evidence>